<dbReference type="InterPro" id="IPR017441">
    <property type="entry name" value="Protein_kinase_ATP_BS"/>
</dbReference>
<evidence type="ECO:0000256" key="6">
    <source>
        <dbReference type="ARBA" id="ARBA00022840"/>
    </source>
</evidence>
<reference evidence="10 11" key="1">
    <citation type="submission" date="2021-01" db="EMBL/GenBank/DDBJ databases">
        <title>Whole genome shotgun sequence of Catellatospora coxensis NBRC 107359.</title>
        <authorList>
            <person name="Komaki H."/>
            <person name="Tamura T."/>
        </authorList>
    </citation>
    <scope>NUCLEOTIDE SEQUENCE [LARGE SCALE GENOMIC DNA]</scope>
    <source>
        <strain evidence="10 11">NBRC 107359</strain>
    </source>
</reference>
<feature type="compositionally biased region" description="Polar residues" evidence="8">
    <location>
        <begin position="319"/>
        <end position="329"/>
    </location>
</feature>
<evidence type="ECO:0000313" key="10">
    <source>
        <dbReference type="EMBL" id="GIG04614.1"/>
    </source>
</evidence>
<organism evidence="10 11">
    <name type="scientific">Catellatospora coxensis</name>
    <dbReference type="NCBI Taxonomy" id="310354"/>
    <lineage>
        <taxon>Bacteria</taxon>
        <taxon>Bacillati</taxon>
        <taxon>Actinomycetota</taxon>
        <taxon>Actinomycetes</taxon>
        <taxon>Micromonosporales</taxon>
        <taxon>Micromonosporaceae</taxon>
        <taxon>Catellatospora</taxon>
    </lineage>
</organism>
<name>A0A8J3KWD0_9ACTN</name>
<dbReference type="GO" id="GO:0004674">
    <property type="term" value="F:protein serine/threonine kinase activity"/>
    <property type="evidence" value="ECO:0007669"/>
    <property type="project" value="UniProtKB-KW"/>
</dbReference>
<feature type="region of interest" description="Disordered" evidence="8">
    <location>
        <begin position="312"/>
        <end position="374"/>
    </location>
</feature>
<dbReference type="CDD" id="cd14014">
    <property type="entry name" value="STKc_PknB_like"/>
    <property type="match status" value="1"/>
</dbReference>
<dbReference type="PANTHER" id="PTHR43289:SF6">
    <property type="entry name" value="SERINE_THREONINE-PROTEIN KINASE NEKL-3"/>
    <property type="match status" value="1"/>
</dbReference>
<dbReference type="SUPFAM" id="SSF56112">
    <property type="entry name" value="Protein kinase-like (PK-like)"/>
    <property type="match status" value="1"/>
</dbReference>
<feature type="domain" description="Protein kinase" evidence="9">
    <location>
        <begin position="21"/>
        <end position="279"/>
    </location>
</feature>
<dbReference type="Gene3D" id="3.30.200.20">
    <property type="entry name" value="Phosphorylase Kinase, domain 1"/>
    <property type="match status" value="1"/>
</dbReference>
<dbReference type="Pfam" id="PF00069">
    <property type="entry name" value="Pkinase"/>
    <property type="match status" value="1"/>
</dbReference>
<feature type="binding site" evidence="7">
    <location>
        <position position="50"/>
    </location>
    <ligand>
        <name>ATP</name>
        <dbReference type="ChEBI" id="CHEBI:30616"/>
    </ligand>
</feature>
<dbReference type="InterPro" id="IPR000719">
    <property type="entry name" value="Prot_kinase_dom"/>
</dbReference>
<evidence type="ECO:0000259" key="9">
    <source>
        <dbReference type="PROSITE" id="PS50011"/>
    </source>
</evidence>
<dbReference type="InterPro" id="IPR011009">
    <property type="entry name" value="Kinase-like_dom_sf"/>
</dbReference>
<dbReference type="InterPro" id="IPR008266">
    <property type="entry name" value="Tyr_kinase_AS"/>
</dbReference>
<dbReference type="PROSITE" id="PS00109">
    <property type="entry name" value="PROTEIN_KINASE_TYR"/>
    <property type="match status" value="1"/>
</dbReference>
<accession>A0A8J3KWD0</accession>
<gene>
    <name evidence="10" type="ORF">Cco03nite_13140</name>
</gene>
<dbReference type="Proteomes" id="UP000630887">
    <property type="component" value="Unassembled WGS sequence"/>
</dbReference>
<dbReference type="PANTHER" id="PTHR43289">
    <property type="entry name" value="MITOGEN-ACTIVATED PROTEIN KINASE KINASE KINASE 20-RELATED"/>
    <property type="match status" value="1"/>
</dbReference>
<keyword evidence="6 7" id="KW-0067">ATP-binding</keyword>
<proteinExistence type="predicted"/>
<dbReference type="Gene3D" id="1.10.510.10">
    <property type="entry name" value="Transferase(Phosphotransferase) domain 1"/>
    <property type="match status" value="1"/>
</dbReference>
<evidence type="ECO:0000256" key="1">
    <source>
        <dbReference type="ARBA" id="ARBA00012513"/>
    </source>
</evidence>
<keyword evidence="5" id="KW-0418">Kinase</keyword>
<protein>
    <recommendedName>
        <fullName evidence="1">non-specific serine/threonine protein kinase</fullName>
        <ecNumber evidence="1">2.7.11.1</ecNumber>
    </recommendedName>
</protein>
<evidence type="ECO:0000256" key="5">
    <source>
        <dbReference type="ARBA" id="ARBA00022777"/>
    </source>
</evidence>
<sequence>MPFMTEYAYPLRAGDLMVERYRLIDRIGVGGMAVIWRARDETLDRLVALKVLDPRLSGDERLRELARREAWAVARLNHPDVAGVHDFVRTSTPDGQEIALIVLQLVAGEPLADRIALGALPWREAVRVGARIAAVLEVAHRRGVVHRDITPDNVMVHGEQVTVLDFGIAARIGEPDDDSTGASFGTPAYVAPERLDGMPAESATDVYALGVVLYEMLTGRPPFRVRGWDDVAADHGPVVPPDVAELPRSVVALVTAALSREPAARPTAAESARVLRAALVRAPRRLLPVAAVAAGVAVLGVLAWTLPMRDSPDDPGQAVGTTPASTPGFGTQPASGSPSAGPATPPAASPAATGTRPTPGPSTPDGPTAGPSAAPVLSVKQAQDAALKTVDDAFADGKVRVDVATDLRNTVNNLVQARPKGTTLAEQVQAAHLKIDQRVGEGTLAYEVGERLHDDIAALGRALAA</sequence>
<dbReference type="GO" id="GO:0005524">
    <property type="term" value="F:ATP binding"/>
    <property type="evidence" value="ECO:0007669"/>
    <property type="project" value="UniProtKB-UniRule"/>
</dbReference>
<dbReference type="EMBL" id="BONI01000008">
    <property type="protein sequence ID" value="GIG04614.1"/>
    <property type="molecule type" value="Genomic_DNA"/>
</dbReference>
<dbReference type="AlphaFoldDB" id="A0A8J3KWD0"/>
<dbReference type="PROSITE" id="PS00107">
    <property type="entry name" value="PROTEIN_KINASE_ATP"/>
    <property type="match status" value="1"/>
</dbReference>
<evidence type="ECO:0000256" key="3">
    <source>
        <dbReference type="ARBA" id="ARBA00022679"/>
    </source>
</evidence>
<keyword evidence="4 7" id="KW-0547">Nucleotide-binding</keyword>
<evidence type="ECO:0000256" key="7">
    <source>
        <dbReference type="PROSITE-ProRule" id="PRU10141"/>
    </source>
</evidence>
<evidence type="ECO:0000256" key="8">
    <source>
        <dbReference type="SAM" id="MobiDB-lite"/>
    </source>
</evidence>
<comment type="caution">
    <text evidence="10">The sequence shown here is derived from an EMBL/GenBank/DDBJ whole genome shotgun (WGS) entry which is preliminary data.</text>
</comment>
<keyword evidence="2" id="KW-0723">Serine/threonine-protein kinase</keyword>
<dbReference type="PROSITE" id="PS50011">
    <property type="entry name" value="PROTEIN_KINASE_DOM"/>
    <property type="match status" value="1"/>
</dbReference>
<dbReference type="EC" id="2.7.11.1" evidence="1"/>
<evidence type="ECO:0000256" key="2">
    <source>
        <dbReference type="ARBA" id="ARBA00022527"/>
    </source>
</evidence>
<feature type="compositionally biased region" description="Low complexity" evidence="8">
    <location>
        <begin position="333"/>
        <end position="342"/>
    </location>
</feature>
<evidence type="ECO:0000313" key="11">
    <source>
        <dbReference type="Proteomes" id="UP000630887"/>
    </source>
</evidence>
<keyword evidence="11" id="KW-1185">Reference proteome</keyword>
<keyword evidence="3" id="KW-0808">Transferase</keyword>
<evidence type="ECO:0000256" key="4">
    <source>
        <dbReference type="ARBA" id="ARBA00022741"/>
    </source>
</evidence>